<accession>A0A2R5GH84</accession>
<keyword evidence="4" id="KW-1185">Reference proteome</keyword>
<name>A0A2R5GH84_9STRA</name>
<feature type="compositionally biased region" description="Low complexity" evidence="1">
    <location>
        <begin position="1044"/>
        <end position="1054"/>
    </location>
</feature>
<dbReference type="EMBL" id="BEYU01000033">
    <property type="protein sequence ID" value="GBG27631.1"/>
    <property type="molecule type" value="Genomic_DNA"/>
</dbReference>
<sequence length="1650" mass="183013">MGGRRRRPAASVGSEHLAEAIRGVHDLLLLLLVVVLDPVNASVDDYDHEHEHVSAPRSGLPAGDELSRLVEDAIRTDLYREERAALYRMRKTHEDLSGVSKDSNGTYKFDLIDSFGRRTSRSGFRNEAEAKAAFETAQKRYLGLGLLEAFEKHISGGRKLDTVVEEYLKSELHQQSGLLEDVWNQLRSSYGEQTLSSAEEYPTLIDKAQVLRMTEQEHLETNRKIVQHASKLFVGEVDSETSHLAKVIAARLRQLNHAVSRSSRDPARPYAMAFNFVTQPNSTMRDFIDVVSEFQYRSAGLQSEAVFPLIAEVLKVDRLPVLESIKSPEQRDLALSVCDFSFSKPDFPLRIEEAIPNESSRSDTELFKEYERGFVASNKSAKSLLLRTRSNLSETLGPNLDAELRTMVEATSPFPIPGSTQVNATAVPREGVFSEFLISRSRDIVRLHDAVRKTEVGDKVLAPFAVWSDPLARKAAEKSSELRALVHEEIAPVLAAYREDTVGQKSTSSVKLSQVAPDAEDCIDDLLTLSVTSAKTSAPDGTTLASRPGPEANVNQVVDVLTNKLSFRARQDVFALIRTLAGGGKLSGHRISMTVEAMVNAMGDKASEVMPTLIKFFDLDPFWYVASVGHLNAKVEAIEAFVAPELVSMRESAKIKVPTVHRSLGLYDRENAIYIKEVDAVERPNRSGLAFDPYWDTQSMTTEQILHHHYEGLPEARGVEIEPSPRMLREAAAADGEFPTQTGYEWLGCDGLWYETYDDAIRTWYTPDIVGDFGEVADEARLILCLRRQHELAFDSAELLGLHRAVRPESGDNLERALLRIVRSVATPSERMALDRLLGKLWLESRIVLNPAGHCMTIGRSKPLHRLYAPFHAQFGEERCKLLYPCIMQNVLGVTPERVTAVNAILNPTHDFEDFDQDAAGKSNGWQPRTGVAMEAVSEGLSHREGPRRAIHLRDKRMRYLFDVEKIADVSSAQGVPLLERGSAISNESWATRTVFLNNIPPGFDEATLGEIMSSVYGPVERVAIHMEQSIPELPAHQRETKRTTTTSTLSSKSAPSWLNDMRDEAMPSLQTLSKTMTRAKDRLEHLESMASMYMRHAQDQAYWLEGNWNKADLVVSSMQSESQAREDDDPQVSLAAVNKMSRQDLAKVPSSELNAGLVYLSAECDDTLRALRELKKRLKLAERGVQRAWQQFESVSPKTKWPQSVGELAGPVPEQIGGQILDNYIGQREKFVEALTWANVLLRTLPDEHRALSEKMESVLDLVNETQRRRRVVEAALGGDRLFDLESSFALGEDEASAKMAGSEGSDTFVSRGRLQGLRGEHSLLQTPSSSTSSSTSDSAGGSWFGADDYEDGADVTAEDDDDAEDDDGDEELDGNSNSGSSSAGREPESAGRSSSGARAEGGSFIEAIPENEMAHLLNFTEWYNSVQDPDYATRMKQAQEIQRASKIGRNRGASPRDTLKKVYNEIVSRTGAYAFVTFADDDSYANAMSTSNRTFGITLSGPASRVQGTTQDFVQLEEGSIKKYKTVKCEVQPATEKANLYVRGMRNGLSAAEVANVLQGHLEPAFPGIRLNFGRDAKVLTDGSCVLRFFTFAESLAAYEALNGRAVLGSPLVVGWSVKQDPRGANRKRRKYWYTSRHPNPLDSFVRS</sequence>
<proteinExistence type="predicted"/>
<feature type="compositionally biased region" description="Low complexity" evidence="1">
    <location>
        <begin position="1330"/>
        <end position="1343"/>
    </location>
</feature>
<evidence type="ECO:0000313" key="3">
    <source>
        <dbReference type="EMBL" id="GBG27631.1"/>
    </source>
</evidence>
<dbReference type="SUPFAM" id="SSF54928">
    <property type="entry name" value="RNA-binding domain, RBD"/>
    <property type="match status" value="1"/>
</dbReference>
<protein>
    <submittedName>
        <fullName evidence="3">RNA-binding protein 8A</fullName>
    </submittedName>
</protein>
<evidence type="ECO:0000256" key="2">
    <source>
        <dbReference type="SAM" id="SignalP"/>
    </source>
</evidence>
<feature type="region of interest" description="Disordered" evidence="1">
    <location>
        <begin position="1031"/>
        <end position="1059"/>
    </location>
</feature>
<feature type="region of interest" description="Disordered" evidence="1">
    <location>
        <begin position="1323"/>
        <end position="1401"/>
    </location>
</feature>
<evidence type="ECO:0000313" key="4">
    <source>
        <dbReference type="Proteomes" id="UP000241890"/>
    </source>
</evidence>
<feature type="compositionally biased region" description="Low complexity" evidence="1">
    <location>
        <begin position="1376"/>
        <end position="1401"/>
    </location>
</feature>
<dbReference type="Proteomes" id="UP000241890">
    <property type="component" value="Unassembled WGS sequence"/>
</dbReference>
<evidence type="ECO:0000256" key="1">
    <source>
        <dbReference type="SAM" id="MobiDB-lite"/>
    </source>
</evidence>
<dbReference type="GO" id="GO:0003676">
    <property type="term" value="F:nucleic acid binding"/>
    <property type="evidence" value="ECO:0007669"/>
    <property type="project" value="InterPro"/>
</dbReference>
<feature type="compositionally biased region" description="Acidic residues" evidence="1">
    <location>
        <begin position="1349"/>
        <end position="1375"/>
    </location>
</feature>
<gene>
    <name evidence="3" type="ORF">FCC1311_038542</name>
</gene>
<dbReference type="InParanoid" id="A0A2R5GH84"/>
<reference evidence="3 4" key="1">
    <citation type="submission" date="2017-12" db="EMBL/GenBank/DDBJ databases">
        <title>Sequencing, de novo assembly and annotation of complete genome of a new Thraustochytrid species, strain FCC1311.</title>
        <authorList>
            <person name="Sedici K."/>
            <person name="Godart F."/>
            <person name="Aiese Cigliano R."/>
            <person name="Sanseverino W."/>
            <person name="Barakat M."/>
            <person name="Ortet P."/>
            <person name="Marechal E."/>
            <person name="Cagnac O."/>
            <person name="Amato A."/>
        </authorList>
    </citation>
    <scope>NUCLEOTIDE SEQUENCE [LARGE SCALE GENOMIC DNA]</scope>
</reference>
<organism evidence="3 4">
    <name type="scientific">Hondaea fermentalgiana</name>
    <dbReference type="NCBI Taxonomy" id="2315210"/>
    <lineage>
        <taxon>Eukaryota</taxon>
        <taxon>Sar</taxon>
        <taxon>Stramenopiles</taxon>
        <taxon>Bigyra</taxon>
        <taxon>Labyrinthulomycetes</taxon>
        <taxon>Thraustochytrida</taxon>
        <taxon>Thraustochytriidae</taxon>
        <taxon>Hondaea</taxon>
    </lineage>
</organism>
<comment type="caution">
    <text evidence="3">The sequence shown here is derived from an EMBL/GenBank/DDBJ whole genome shotgun (WGS) entry which is preliminary data.</text>
</comment>
<feature type="signal peptide" evidence="2">
    <location>
        <begin position="1"/>
        <end position="41"/>
    </location>
</feature>
<feature type="chain" id="PRO_5015323565" evidence="2">
    <location>
        <begin position="42"/>
        <end position="1650"/>
    </location>
</feature>
<keyword evidence="2" id="KW-0732">Signal</keyword>
<dbReference type="InterPro" id="IPR035979">
    <property type="entry name" value="RBD_domain_sf"/>
</dbReference>